<dbReference type="STRING" id="1798384.A3D03_05115"/>
<accession>A0A1F6ABK0</accession>
<dbReference type="AlphaFoldDB" id="A0A1F6ABK0"/>
<proteinExistence type="predicted"/>
<feature type="transmembrane region" description="Helical" evidence="2">
    <location>
        <begin position="37"/>
        <end position="57"/>
    </location>
</feature>
<evidence type="ECO:0000256" key="2">
    <source>
        <dbReference type="SAM" id="Phobius"/>
    </source>
</evidence>
<protein>
    <submittedName>
        <fullName evidence="3">Uncharacterized protein</fullName>
    </submittedName>
</protein>
<feature type="compositionally biased region" description="Polar residues" evidence="1">
    <location>
        <begin position="7"/>
        <end position="18"/>
    </location>
</feature>
<sequence>MKPFNHPTIQPFNHSTIQPFPPGSPKPPGNQALNSNLTIVLLNSIGTSVIMTLKWSFSIYKKLKGG</sequence>
<gene>
    <name evidence="3" type="ORF">A3D03_05115</name>
</gene>
<dbReference type="Proteomes" id="UP000177092">
    <property type="component" value="Unassembled WGS sequence"/>
</dbReference>
<feature type="region of interest" description="Disordered" evidence="1">
    <location>
        <begin position="1"/>
        <end position="32"/>
    </location>
</feature>
<organism evidence="3 4">
    <name type="scientific">Candidatus Gottesmanbacteria bacterium RIFCSPHIGHO2_02_FULL_40_13</name>
    <dbReference type="NCBI Taxonomy" id="1798384"/>
    <lineage>
        <taxon>Bacteria</taxon>
        <taxon>Candidatus Gottesmaniibacteriota</taxon>
    </lineage>
</organism>
<keyword evidence="2" id="KW-0812">Transmembrane</keyword>
<evidence type="ECO:0000256" key="1">
    <source>
        <dbReference type="SAM" id="MobiDB-lite"/>
    </source>
</evidence>
<evidence type="ECO:0000313" key="3">
    <source>
        <dbReference type="EMBL" id="OGG22055.1"/>
    </source>
</evidence>
<comment type="caution">
    <text evidence="3">The sequence shown here is derived from an EMBL/GenBank/DDBJ whole genome shotgun (WGS) entry which is preliminary data.</text>
</comment>
<name>A0A1F6ABK0_9BACT</name>
<dbReference type="EMBL" id="MFJN01000010">
    <property type="protein sequence ID" value="OGG22055.1"/>
    <property type="molecule type" value="Genomic_DNA"/>
</dbReference>
<keyword evidence="2" id="KW-1133">Transmembrane helix</keyword>
<feature type="compositionally biased region" description="Pro residues" evidence="1">
    <location>
        <begin position="19"/>
        <end position="28"/>
    </location>
</feature>
<evidence type="ECO:0000313" key="4">
    <source>
        <dbReference type="Proteomes" id="UP000177092"/>
    </source>
</evidence>
<keyword evidence="2" id="KW-0472">Membrane</keyword>
<reference evidence="3 4" key="1">
    <citation type="journal article" date="2016" name="Nat. Commun.">
        <title>Thousands of microbial genomes shed light on interconnected biogeochemical processes in an aquifer system.</title>
        <authorList>
            <person name="Anantharaman K."/>
            <person name="Brown C.T."/>
            <person name="Hug L.A."/>
            <person name="Sharon I."/>
            <person name="Castelle C.J."/>
            <person name="Probst A.J."/>
            <person name="Thomas B.C."/>
            <person name="Singh A."/>
            <person name="Wilkins M.J."/>
            <person name="Karaoz U."/>
            <person name="Brodie E.L."/>
            <person name="Williams K.H."/>
            <person name="Hubbard S.S."/>
            <person name="Banfield J.F."/>
        </authorList>
    </citation>
    <scope>NUCLEOTIDE SEQUENCE [LARGE SCALE GENOMIC DNA]</scope>
</reference>